<proteinExistence type="inferred from homology"/>
<dbReference type="PANTHER" id="PTHR13524">
    <property type="entry name" value="MYOTUBULARIN-RELATED"/>
    <property type="match status" value="1"/>
</dbReference>
<dbReference type="InterPro" id="IPR039802">
    <property type="entry name" value="MTMR14"/>
</dbReference>
<dbReference type="PANTHER" id="PTHR13524:SF2">
    <property type="entry name" value="MYOTUBULARIN-RELATED PROTEIN 14"/>
    <property type="match status" value="1"/>
</dbReference>
<evidence type="ECO:0000256" key="2">
    <source>
        <dbReference type="SAM" id="MobiDB-lite"/>
    </source>
</evidence>
<feature type="compositionally biased region" description="Low complexity" evidence="2">
    <location>
        <begin position="580"/>
        <end position="590"/>
    </location>
</feature>
<dbReference type="Pfam" id="PF06602">
    <property type="entry name" value="Myotub-related"/>
    <property type="match status" value="1"/>
</dbReference>
<gene>
    <name evidence="4" type="primary">MTMR14</name>
    <name evidence="4" type="ORF">BLAG_LOCUS19821</name>
</gene>
<feature type="region of interest" description="Disordered" evidence="2">
    <location>
        <begin position="529"/>
        <end position="556"/>
    </location>
</feature>
<feature type="compositionally biased region" description="Low complexity" evidence="2">
    <location>
        <begin position="470"/>
        <end position="479"/>
    </location>
</feature>
<organism evidence="4 5">
    <name type="scientific">Branchiostoma lanceolatum</name>
    <name type="common">Common lancelet</name>
    <name type="synonym">Amphioxus lanceolatum</name>
    <dbReference type="NCBI Taxonomy" id="7740"/>
    <lineage>
        <taxon>Eukaryota</taxon>
        <taxon>Metazoa</taxon>
        <taxon>Chordata</taxon>
        <taxon>Cephalochordata</taxon>
        <taxon>Leptocardii</taxon>
        <taxon>Amphioxiformes</taxon>
        <taxon>Branchiostomatidae</taxon>
        <taxon>Branchiostoma</taxon>
    </lineage>
</organism>
<dbReference type="PROSITE" id="PS00383">
    <property type="entry name" value="TYR_PHOSPHATASE_1"/>
    <property type="match status" value="1"/>
</dbReference>
<dbReference type="OrthoDB" id="2408718at2759"/>
<evidence type="ECO:0000256" key="1">
    <source>
        <dbReference type="ARBA" id="ARBA00007471"/>
    </source>
</evidence>
<dbReference type="GO" id="GO:0004438">
    <property type="term" value="F:phosphatidylinositol-3-phosphate phosphatase activity"/>
    <property type="evidence" value="ECO:0007669"/>
    <property type="project" value="InterPro"/>
</dbReference>
<feature type="compositionally biased region" description="Basic and acidic residues" evidence="2">
    <location>
        <begin position="435"/>
        <end position="444"/>
    </location>
</feature>
<reference evidence="4" key="1">
    <citation type="submission" date="2022-01" db="EMBL/GenBank/DDBJ databases">
        <authorList>
            <person name="Braso-Vives M."/>
        </authorList>
    </citation>
    <scope>NUCLEOTIDE SEQUENCE</scope>
</reference>
<evidence type="ECO:0000313" key="4">
    <source>
        <dbReference type="EMBL" id="CAH1266120.1"/>
    </source>
</evidence>
<evidence type="ECO:0000313" key="5">
    <source>
        <dbReference type="Proteomes" id="UP000838412"/>
    </source>
</evidence>
<feature type="domain" description="Myotubularin phosphatase" evidence="3">
    <location>
        <begin position="336"/>
        <end position="409"/>
    </location>
</feature>
<dbReference type="CDD" id="cd13213">
    <property type="entry name" value="PH-GRAM_MTMR14"/>
    <property type="match status" value="1"/>
</dbReference>
<dbReference type="Proteomes" id="UP000838412">
    <property type="component" value="Chromosome 5"/>
</dbReference>
<dbReference type="InterPro" id="IPR016130">
    <property type="entry name" value="Tyr_Pase_AS"/>
</dbReference>
<evidence type="ECO:0000259" key="3">
    <source>
        <dbReference type="Pfam" id="PF06602"/>
    </source>
</evidence>
<dbReference type="InterPro" id="IPR039803">
    <property type="entry name" value="MTMR14_PH-GRAM"/>
</dbReference>
<comment type="similarity">
    <text evidence="1">Belongs to the protein-tyrosine phosphatase family. Non-receptor class myotubularin subfamily.</text>
</comment>
<accession>A0A8K0A232</accession>
<dbReference type="InterPro" id="IPR029021">
    <property type="entry name" value="Prot-tyrosine_phosphatase-like"/>
</dbReference>
<dbReference type="Gene3D" id="3.90.190.10">
    <property type="entry name" value="Protein tyrosine phosphatase superfamily"/>
    <property type="match status" value="1"/>
</dbReference>
<dbReference type="AlphaFoldDB" id="A0A8K0A232"/>
<sequence>MASREDGGKIRYEEIHSLLDLFSKNTFKTKDTQGNSRLKVIHRKCLDLFAKDYKYATIDNSGGELCGHYPAKLVLLEYEVDDATRSTKVGSLYDLGWMHDLFTKARLARCRSRFVVPVMLYEGKHICRSATLASGAEVYGRSGLDFLFSGGESIRPEDGMVSNGMSRDQTVYVPNGNRNRAVMQRSFFSGLPLLWNTFFPPTVSAVSEWQLVDSIRMQDIRLLKALNIGTIVDLMVENKKVKFGMQVTSSEKVDKEHRYADFTLISVPYPGCEFFKDYRDNDYVAEGLVFEWNQGYVDADLQVPQSLIEKSRCLGIDWDRYRSWDLIKLTQNYLRLMLYCLHHGDSGLLVHCISGWDRTPLLTSLLRMSLWADGKMHKSLSALEMLYLTIAYDWQLFGHNLQDRLGKGEEIFFFCFNFLKHIAGDEFSIDRVKGETNRPKRSDSEPQFDDTVLIGVEDGSSPARRHRDSSGSMSSISSMSSCVLDGTTVPFVVGDDSPFPGERHPNGNVPIMMQPIAQRAVLGSAASSACSSPMAVPSKKPTPVEAGSKSGSSIGSWQMVTESGSIRGFTTSRDSPVLVGSESSGSSGPGSSPPEPKEASMRKMRLEEVRCIFLAHYSAVVGMRNGPEYGGGLSGFMGQLASKVGFRARSNIV</sequence>
<dbReference type="InterPro" id="IPR010569">
    <property type="entry name" value="Myotubularin-like_Pase_dom"/>
</dbReference>
<feature type="region of interest" description="Disordered" evidence="2">
    <location>
        <begin position="568"/>
        <end position="602"/>
    </location>
</feature>
<protein>
    <submittedName>
        <fullName evidence="4">MTMR14 protein</fullName>
    </submittedName>
</protein>
<feature type="region of interest" description="Disordered" evidence="2">
    <location>
        <begin position="435"/>
        <end position="479"/>
    </location>
</feature>
<dbReference type="SUPFAM" id="SSF52799">
    <property type="entry name" value="(Phosphotyrosine protein) phosphatases II"/>
    <property type="match status" value="1"/>
</dbReference>
<feature type="compositionally biased region" description="Low complexity" evidence="2">
    <location>
        <begin position="529"/>
        <end position="538"/>
    </location>
</feature>
<name>A0A8K0A232_BRALA</name>
<keyword evidence="5" id="KW-1185">Reference proteome</keyword>
<dbReference type="EMBL" id="OV696690">
    <property type="protein sequence ID" value="CAH1266120.1"/>
    <property type="molecule type" value="Genomic_DNA"/>
</dbReference>